<organism evidence="2 3">
    <name type="scientific">Trichoglossum hirsutum</name>
    <dbReference type="NCBI Taxonomy" id="265104"/>
    <lineage>
        <taxon>Eukaryota</taxon>
        <taxon>Fungi</taxon>
        <taxon>Dikarya</taxon>
        <taxon>Ascomycota</taxon>
        <taxon>Pezizomycotina</taxon>
        <taxon>Geoglossomycetes</taxon>
        <taxon>Geoglossales</taxon>
        <taxon>Geoglossaceae</taxon>
        <taxon>Trichoglossum</taxon>
    </lineage>
</organism>
<dbReference type="PANTHER" id="PTHR36840:SF1">
    <property type="entry name" value="BLL5714 PROTEIN"/>
    <property type="match status" value="1"/>
</dbReference>
<dbReference type="InterPro" id="IPR010640">
    <property type="entry name" value="Low_temperature_requirement_A"/>
</dbReference>
<name>A0A9P8RP83_9PEZI</name>
<dbReference type="EMBL" id="JAGHQM010000674">
    <property type="protein sequence ID" value="KAH0559063.1"/>
    <property type="molecule type" value="Genomic_DNA"/>
</dbReference>
<accession>A0A9P8RP83</accession>
<comment type="caution">
    <text evidence="2">The sequence shown here is derived from an EMBL/GenBank/DDBJ whole genome shotgun (WGS) entry which is preliminary data.</text>
</comment>
<dbReference type="AlphaFoldDB" id="A0A9P8RP83"/>
<dbReference type="Pfam" id="PF06772">
    <property type="entry name" value="LtrA"/>
    <property type="match status" value="1"/>
</dbReference>
<gene>
    <name evidence="2" type="ORF">GP486_004349</name>
</gene>
<sequence>MSTHGRRSRLRHFFLPDGHRVHIAASPQEANELKHSLSRKYPDQEFHLYIHGSPEHVEALRKAHSHHEQRQRTLREKQPEVFDEFENVRLELDALSTELHMLTEHGVQLDANFSKYGYSAYLRTHDSPDQSSAASLNGDHSTPHEKRDWEAERHKGTTIRLWQRPIVRQYFHKGLLWRASTPEEVASFELFLDLLYVGIIAVIGDRASEDPTGLGLLRFCVTFIPGWKLWTDISLITSWFDSGTVRLVTRW</sequence>
<feature type="region of interest" description="Disordered" evidence="1">
    <location>
        <begin position="128"/>
        <end position="152"/>
    </location>
</feature>
<dbReference type="Proteomes" id="UP000750711">
    <property type="component" value="Unassembled WGS sequence"/>
</dbReference>
<feature type="compositionally biased region" description="Basic and acidic residues" evidence="1">
    <location>
        <begin position="141"/>
        <end position="152"/>
    </location>
</feature>
<evidence type="ECO:0000313" key="3">
    <source>
        <dbReference type="Proteomes" id="UP000750711"/>
    </source>
</evidence>
<dbReference type="PANTHER" id="PTHR36840">
    <property type="entry name" value="BLL5714 PROTEIN"/>
    <property type="match status" value="1"/>
</dbReference>
<protein>
    <submittedName>
        <fullName evidence="2">Uncharacterized protein</fullName>
    </submittedName>
</protein>
<proteinExistence type="predicted"/>
<feature type="compositionally biased region" description="Polar residues" evidence="1">
    <location>
        <begin position="129"/>
        <end position="140"/>
    </location>
</feature>
<keyword evidence="3" id="KW-1185">Reference proteome</keyword>
<evidence type="ECO:0000256" key="1">
    <source>
        <dbReference type="SAM" id="MobiDB-lite"/>
    </source>
</evidence>
<reference evidence="2" key="1">
    <citation type="submission" date="2021-03" db="EMBL/GenBank/DDBJ databases">
        <title>Comparative genomics and phylogenomic investigation of the class Geoglossomycetes provide insights into ecological specialization and systematics.</title>
        <authorList>
            <person name="Melie T."/>
            <person name="Pirro S."/>
            <person name="Miller A.N."/>
            <person name="Quandt A."/>
        </authorList>
    </citation>
    <scope>NUCLEOTIDE SEQUENCE</scope>
    <source>
        <strain evidence="2">CAQ_001_2017</strain>
    </source>
</reference>
<evidence type="ECO:0000313" key="2">
    <source>
        <dbReference type="EMBL" id="KAH0559063.1"/>
    </source>
</evidence>